<dbReference type="OrthoDB" id="439046at2759"/>
<comment type="caution">
    <text evidence="2">The sequence shown here is derived from an EMBL/GenBank/DDBJ whole genome shotgun (WGS) entry which is preliminary data.</text>
</comment>
<dbReference type="PANTHER" id="PTHR26312:SF168">
    <property type="entry name" value="OS06G0606700 PROTEIN"/>
    <property type="match status" value="1"/>
</dbReference>
<gene>
    <name evidence="2" type="ORF">FRX31_033602</name>
</gene>
<feature type="compositionally biased region" description="Low complexity" evidence="1">
    <location>
        <begin position="41"/>
        <end position="54"/>
    </location>
</feature>
<protein>
    <submittedName>
        <fullName evidence="2">Tetratricopeptide repeat (TPR)-like superfamily protein</fullName>
    </submittedName>
</protein>
<keyword evidence="3" id="KW-1185">Reference proteome</keyword>
<organism evidence="2 3">
    <name type="scientific">Thalictrum thalictroides</name>
    <name type="common">Rue-anemone</name>
    <name type="synonym">Anemone thalictroides</name>
    <dbReference type="NCBI Taxonomy" id="46969"/>
    <lineage>
        <taxon>Eukaryota</taxon>
        <taxon>Viridiplantae</taxon>
        <taxon>Streptophyta</taxon>
        <taxon>Embryophyta</taxon>
        <taxon>Tracheophyta</taxon>
        <taxon>Spermatophyta</taxon>
        <taxon>Magnoliopsida</taxon>
        <taxon>Ranunculales</taxon>
        <taxon>Ranunculaceae</taxon>
        <taxon>Thalictroideae</taxon>
        <taxon>Thalictrum</taxon>
    </lineage>
</organism>
<dbReference type="EMBL" id="JABWDY010042202">
    <property type="protein sequence ID" value="KAF5176811.1"/>
    <property type="molecule type" value="Genomic_DNA"/>
</dbReference>
<name>A0A7J6UWE5_THATH</name>
<feature type="region of interest" description="Disordered" evidence="1">
    <location>
        <begin position="41"/>
        <end position="64"/>
    </location>
</feature>
<dbReference type="PANTHER" id="PTHR26312">
    <property type="entry name" value="TETRATRICOPEPTIDE REPEAT PROTEIN 5"/>
    <property type="match status" value="1"/>
</dbReference>
<accession>A0A7J6UWE5</accession>
<dbReference type="AlphaFoldDB" id="A0A7J6UWE5"/>
<reference evidence="2 3" key="1">
    <citation type="submission" date="2020-06" db="EMBL/GenBank/DDBJ databases">
        <title>Transcriptomic and genomic resources for Thalictrum thalictroides and T. hernandezii: Facilitating candidate gene discovery in an emerging model plant lineage.</title>
        <authorList>
            <person name="Arias T."/>
            <person name="Riano-Pachon D.M."/>
            <person name="Di Stilio V.S."/>
        </authorList>
    </citation>
    <scope>NUCLEOTIDE SEQUENCE [LARGE SCALE GENOMIC DNA]</scope>
    <source>
        <strain evidence="3">cv. WT478/WT964</strain>
        <tissue evidence="2">Leaves</tissue>
    </source>
</reference>
<evidence type="ECO:0000256" key="1">
    <source>
        <dbReference type="SAM" id="MobiDB-lite"/>
    </source>
</evidence>
<sequence length="176" mass="19879">MLIRSSSTPILKSWVASHSVELSPEPDFFHHIPKTKSISLTTTSFSSSPHSGNSPNKITRARSENDLRDLVVQKRNSFNQSLNKFIEDEEQDPKKNSKFLSIDGLFSSSGLDELVEEVEYKMIESNPGNGLLLGNYAKFLKEVRGDLIKAEEYCERAILVNPDDANVLELCWNWGF</sequence>
<proteinExistence type="predicted"/>
<evidence type="ECO:0000313" key="3">
    <source>
        <dbReference type="Proteomes" id="UP000554482"/>
    </source>
</evidence>
<evidence type="ECO:0000313" key="2">
    <source>
        <dbReference type="EMBL" id="KAF5176811.1"/>
    </source>
</evidence>
<dbReference type="Proteomes" id="UP000554482">
    <property type="component" value="Unassembled WGS sequence"/>
</dbReference>